<dbReference type="EMBL" id="BSKJ01000001">
    <property type="protein sequence ID" value="GLO33208.1"/>
    <property type="molecule type" value="Genomic_DNA"/>
</dbReference>
<dbReference type="AlphaFoldDB" id="A0AA37RAF8"/>
<gene>
    <name evidence="2" type="ORF">PPUN14671_00410</name>
</gene>
<evidence type="ECO:0000256" key="1">
    <source>
        <dbReference type="SAM" id="Coils"/>
    </source>
</evidence>
<evidence type="ECO:0000313" key="2">
    <source>
        <dbReference type="EMBL" id="GLO33208.1"/>
    </source>
</evidence>
<evidence type="ECO:0008006" key="4">
    <source>
        <dbReference type="Google" id="ProtNLM"/>
    </source>
</evidence>
<dbReference type="Proteomes" id="UP001161257">
    <property type="component" value="Unassembled WGS sequence"/>
</dbReference>
<proteinExistence type="predicted"/>
<comment type="caution">
    <text evidence="2">The sequence shown here is derived from an EMBL/GenBank/DDBJ whole genome shotgun (WGS) entry which is preliminary data.</text>
</comment>
<protein>
    <recommendedName>
        <fullName evidence="4">Chromosome segregation protein SMC</fullName>
    </recommendedName>
</protein>
<feature type="coiled-coil region" evidence="1">
    <location>
        <begin position="74"/>
        <end position="136"/>
    </location>
</feature>
<name>A0AA37RAF8_PSEPU</name>
<feature type="coiled-coil region" evidence="1">
    <location>
        <begin position="181"/>
        <end position="208"/>
    </location>
</feature>
<sequence>MNELKKQRDELIAERDALEASIPGQLAAWRDMPNAWRNGNCVGSPEATAAVEKISADECRVRSISGELEKLDNEIDYRERLENAEESKTQARQLMSDSASAVSMLEGKRRLLFGRLQAIQKDMELALEAARQAELDAANLYARSIASGDSKGEKAANTEMQKASNQLIEADEHARRQELLTTALQAEIDSLDAQIAQAQKQGHEAQSAALFATEIALGGEWNRLAEQLAAVGARILAANIHRGGAGMVLTRLSIPGFGPSSRELQRDDLQDHAKSITVVELLEA</sequence>
<reference evidence="2" key="1">
    <citation type="submission" date="2023-01" db="EMBL/GenBank/DDBJ databases">
        <title>Whole-genome sequence of Pseudomonas putida NBRC 14671.</title>
        <authorList>
            <person name="Morohoshi T."/>
            <person name="Someya N."/>
        </authorList>
    </citation>
    <scope>NUCLEOTIDE SEQUENCE</scope>
    <source>
        <strain evidence="2">NBRC 14671</strain>
    </source>
</reference>
<keyword evidence="1" id="KW-0175">Coiled coil</keyword>
<organism evidence="2 3">
    <name type="scientific">Pseudomonas putida</name>
    <name type="common">Arthrobacter siderocapsulatus</name>
    <dbReference type="NCBI Taxonomy" id="303"/>
    <lineage>
        <taxon>Bacteria</taxon>
        <taxon>Pseudomonadati</taxon>
        <taxon>Pseudomonadota</taxon>
        <taxon>Gammaproteobacteria</taxon>
        <taxon>Pseudomonadales</taxon>
        <taxon>Pseudomonadaceae</taxon>
        <taxon>Pseudomonas</taxon>
    </lineage>
</organism>
<accession>A0AA37RAF8</accession>
<evidence type="ECO:0000313" key="3">
    <source>
        <dbReference type="Proteomes" id="UP001161257"/>
    </source>
</evidence>
<dbReference type="RefSeq" id="WP_284356346.1">
    <property type="nucleotide sequence ID" value="NZ_BSKF01000012.1"/>
</dbReference>